<protein>
    <submittedName>
        <fullName evidence="3">T9SS type A sorting domain-containing protein</fullName>
    </submittedName>
</protein>
<gene>
    <name evidence="3" type="ORF">GO988_16435</name>
</gene>
<keyword evidence="4" id="KW-1185">Reference proteome</keyword>
<dbReference type="AlphaFoldDB" id="A0A7K1THN8"/>
<proteinExistence type="predicted"/>
<feature type="chain" id="PRO_5029758800" evidence="1">
    <location>
        <begin position="24"/>
        <end position="294"/>
    </location>
</feature>
<dbReference type="InterPro" id="IPR026444">
    <property type="entry name" value="Secre_tail"/>
</dbReference>
<dbReference type="EMBL" id="WQKZ01000004">
    <property type="protein sequence ID" value="MVN77919.1"/>
    <property type="molecule type" value="Genomic_DNA"/>
</dbReference>
<feature type="domain" description="Secretion system C-terminal sorting" evidence="2">
    <location>
        <begin position="223"/>
        <end position="291"/>
    </location>
</feature>
<dbReference type="Pfam" id="PF18962">
    <property type="entry name" value="Por_Secre_tail"/>
    <property type="match status" value="1"/>
</dbReference>
<evidence type="ECO:0000313" key="3">
    <source>
        <dbReference type="EMBL" id="MVN77919.1"/>
    </source>
</evidence>
<dbReference type="NCBIfam" id="TIGR04183">
    <property type="entry name" value="Por_Secre_tail"/>
    <property type="match status" value="1"/>
</dbReference>
<dbReference type="RefSeq" id="WP_157567540.1">
    <property type="nucleotide sequence ID" value="NZ_WQKZ01000004.1"/>
</dbReference>
<reference evidence="3 4" key="1">
    <citation type="submission" date="2019-12" db="EMBL/GenBank/DDBJ databases">
        <title>Hymenobacter sp. HMF4947 Genome sequencing and assembly.</title>
        <authorList>
            <person name="Kang H."/>
            <person name="Cha I."/>
            <person name="Kim H."/>
            <person name="Joh K."/>
        </authorList>
    </citation>
    <scope>NUCLEOTIDE SEQUENCE [LARGE SCALE GENOMIC DNA]</scope>
    <source>
        <strain evidence="3 4">HMF4947</strain>
    </source>
</reference>
<comment type="caution">
    <text evidence="3">The sequence shown here is derived from an EMBL/GenBank/DDBJ whole genome shotgun (WGS) entry which is preliminary data.</text>
</comment>
<name>A0A7K1THN8_9BACT</name>
<evidence type="ECO:0000313" key="4">
    <source>
        <dbReference type="Proteomes" id="UP000441336"/>
    </source>
</evidence>
<sequence length="294" mass="31549">MHRSLLACGVLGAMLLGSQPVYAQYILAGRAAGATYVDLVPDKVLVARKTGVSNALDSLDLDADGRFDLRLAAYTNTSNFPSEAETRVLPLHDNVAIYSASQAPYIVAFASNDSIQQRMAQPSPTAPPNVWGSRSTIYPYGSSFLTRFGNNPAGIQSFGYWLGGQEHYLAVRLRTGLAAGWRYGWVRLQVTNTADPVSLTIKDYALGSSVLAQQPARAAGWQIYPVPTTQLLTVQAAIATTGRLTIGDVCGRVHLSTSFTGTSQQLDLSALAAGLYTLRLETSTGNFTQRIAKQ</sequence>
<evidence type="ECO:0000259" key="2">
    <source>
        <dbReference type="Pfam" id="PF18962"/>
    </source>
</evidence>
<dbReference type="Proteomes" id="UP000441336">
    <property type="component" value="Unassembled WGS sequence"/>
</dbReference>
<evidence type="ECO:0000256" key="1">
    <source>
        <dbReference type="SAM" id="SignalP"/>
    </source>
</evidence>
<accession>A0A7K1THN8</accession>
<keyword evidence="1" id="KW-0732">Signal</keyword>
<organism evidence="3 4">
    <name type="scientific">Hymenobacter ginkgonis</name>
    <dbReference type="NCBI Taxonomy" id="2682976"/>
    <lineage>
        <taxon>Bacteria</taxon>
        <taxon>Pseudomonadati</taxon>
        <taxon>Bacteroidota</taxon>
        <taxon>Cytophagia</taxon>
        <taxon>Cytophagales</taxon>
        <taxon>Hymenobacteraceae</taxon>
        <taxon>Hymenobacter</taxon>
    </lineage>
</organism>
<feature type="signal peptide" evidence="1">
    <location>
        <begin position="1"/>
        <end position="23"/>
    </location>
</feature>